<dbReference type="PROSITE" id="PS51387">
    <property type="entry name" value="FAD_PCMH"/>
    <property type="match status" value="1"/>
</dbReference>
<keyword evidence="4" id="KW-0560">Oxidoreductase</keyword>
<dbReference type="SUPFAM" id="SSF56176">
    <property type="entry name" value="FAD-binding/transporter-associated domain-like"/>
    <property type="match status" value="1"/>
</dbReference>
<sequence>MDDIVVTVNGLRRTLDGVPVHTTALDWLRATGLPGSKEGCAEGECGACAVLLATPAADGGTAWTSVNSCLVPVYALSGQEVITAEGLGTPDALHPVQARLAEGGGSQCGYCTPGFVCSMAGEYYRADRGPSDGPGDDGTAPDTEHGANGFDLHALSGNLCRCTGYRPIRDAAYALGMPEADDPLAARRAHGAPAPVPTDVSLGGSRFVRPASLAAALSLLRDEPHARPVAGATDWGVEVNLRGARAPFVLAIDRLDELRTLRIGAESIEIGAALTLSEVERGLAGRVPLLAELLPQFASPLIRNRATIGGNLGTGSPIGDLSPALLALDARVVLASAEGEREVDLAVYYTGYRESVRHRDELIRAVRVPLPQADLTAFHKVAKRRFDDISSVAIAFAIDIRDGLVTGARIGLGGVAATPIRAYDTERMLVGEAWNTATIRAAAAVLGAEGSPLSDHRASAEYRALMLSHALLKLHAAAPRGRETGQPAEVSA</sequence>
<gene>
    <name evidence="8" type="ORF">ACFFPJ_02165</name>
</gene>
<name>A0ABV5SW65_9MICO</name>
<dbReference type="InterPro" id="IPR005107">
    <property type="entry name" value="CO_DH_flav_C"/>
</dbReference>
<dbReference type="InterPro" id="IPR036683">
    <property type="entry name" value="CO_DH_flav_C_dom_sf"/>
</dbReference>
<keyword evidence="9" id="KW-1185">Reference proteome</keyword>
<dbReference type="Proteomes" id="UP001589611">
    <property type="component" value="Unassembled WGS sequence"/>
</dbReference>
<dbReference type="EMBL" id="JBHMBE010000001">
    <property type="protein sequence ID" value="MFB9644598.1"/>
    <property type="molecule type" value="Genomic_DNA"/>
</dbReference>
<dbReference type="InterPro" id="IPR002346">
    <property type="entry name" value="Mopterin_DH_FAD-bd"/>
</dbReference>
<dbReference type="Pfam" id="PF00941">
    <property type="entry name" value="FAD_binding_5"/>
    <property type="match status" value="1"/>
</dbReference>
<feature type="domain" description="2Fe-2S ferredoxin-type" evidence="6">
    <location>
        <begin position="2"/>
        <end position="87"/>
    </location>
</feature>
<dbReference type="SUPFAM" id="SSF55447">
    <property type="entry name" value="CO dehydrogenase flavoprotein C-terminal domain-like"/>
    <property type="match status" value="1"/>
</dbReference>
<dbReference type="Pfam" id="PF00111">
    <property type="entry name" value="Fer2"/>
    <property type="match status" value="1"/>
</dbReference>
<dbReference type="Gene3D" id="3.30.390.50">
    <property type="entry name" value="CO dehydrogenase flavoprotein, C-terminal domain"/>
    <property type="match status" value="1"/>
</dbReference>
<dbReference type="PROSITE" id="PS00197">
    <property type="entry name" value="2FE2S_FER_1"/>
    <property type="match status" value="1"/>
</dbReference>
<evidence type="ECO:0000256" key="4">
    <source>
        <dbReference type="ARBA" id="ARBA00023002"/>
    </source>
</evidence>
<evidence type="ECO:0000256" key="5">
    <source>
        <dbReference type="ARBA" id="ARBA00023004"/>
    </source>
</evidence>
<reference evidence="8 9" key="1">
    <citation type="submission" date="2024-09" db="EMBL/GenBank/DDBJ databases">
        <authorList>
            <person name="Sun Q."/>
            <person name="Mori K."/>
        </authorList>
    </citation>
    <scope>NUCLEOTIDE SEQUENCE [LARGE SCALE GENOMIC DNA]</scope>
    <source>
        <strain evidence="8 9">JCM 1342</strain>
    </source>
</reference>
<accession>A0ABV5SW65</accession>
<keyword evidence="1" id="KW-0285">Flavoprotein</keyword>
<dbReference type="CDD" id="cd00207">
    <property type="entry name" value="fer2"/>
    <property type="match status" value="1"/>
</dbReference>
<dbReference type="SUPFAM" id="SSF47741">
    <property type="entry name" value="CO dehydrogenase ISP C-domain like"/>
    <property type="match status" value="1"/>
</dbReference>
<dbReference type="PANTHER" id="PTHR42659">
    <property type="entry name" value="XANTHINE DEHYDROGENASE SUBUNIT C-RELATED"/>
    <property type="match status" value="1"/>
</dbReference>
<dbReference type="Gene3D" id="1.10.150.120">
    <property type="entry name" value="[2Fe-2S]-binding domain"/>
    <property type="match status" value="1"/>
</dbReference>
<dbReference type="SUPFAM" id="SSF54292">
    <property type="entry name" value="2Fe-2S ferredoxin-like"/>
    <property type="match status" value="1"/>
</dbReference>
<dbReference type="InterPro" id="IPR016167">
    <property type="entry name" value="FAD-bd_PCMH_sub1"/>
</dbReference>
<dbReference type="Gene3D" id="3.10.20.30">
    <property type="match status" value="1"/>
</dbReference>
<dbReference type="Pfam" id="PF03450">
    <property type="entry name" value="CO_deh_flav_C"/>
    <property type="match status" value="1"/>
</dbReference>
<dbReference type="Gene3D" id="3.30.465.10">
    <property type="match status" value="1"/>
</dbReference>
<keyword evidence="2" id="KW-0479">Metal-binding</keyword>
<dbReference type="InterPro" id="IPR051312">
    <property type="entry name" value="Diverse_Substr_Oxidored"/>
</dbReference>
<dbReference type="InterPro" id="IPR016169">
    <property type="entry name" value="FAD-bd_PCMH_sub2"/>
</dbReference>
<evidence type="ECO:0000256" key="2">
    <source>
        <dbReference type="ARBA" id="ARBA00022723"/>
    </source>
</evidence>
<dbReference type="InterPro" id="IPR036884">
    <property type="entry name" value="2Fe-2S-bd_dom_sf"/>
</dbReference>
<dbReference type="InterPro" id="IPR036318">
    <property type="entry name" value="FAD-bd_PCMH-like_sf"/>
</dbReference>
<keyword evidence="5" id="KW-0408">Iron</keyword>
<dbReference type="InterPro" id="IPR012675">
    <property type="entry name" value="Beta-grasp_dom_sf"/>
</dbReference>
<dbReference type="InterPro" id="IPR001041">
    <property type="entry name" value="2Fe-2S_ferredoxin-type"/>
</dbReference>
<dbReference type="PANTHER" id="PTHR42659:SF2">
    <property type="entry name" value="XANTHINE DEHYDROGENASE SUBUNIT C-RELATED"/>
    <property type="match status" value="1"/>
</dbReference>
<dbReference type="InterPro" id="IPR002888">
    <property type="entry name" value="2Fe-2S-bd"/>
</dbReference>
<comment type="caution">
    <text evidence="8">The sequence shown here is derived from an EMBL/GenBank/DDBJ whole genome shotgun (WGS) entry which is preliminary data.</text>
</comment>
<evidence type="ECO:0000256" key="1">
    <source>
        <dbReference type="ARBA" id="ARBA00022630"/>
    </source>
</evidence>
<evidence type="ECO:0000259" key="6">
    <source>
        <dbReference type="PROSITE" id="PS51085"/>
    </source>
</evidence>
<dbReference type="InterPro" id="IPR016166">
    <property type="entry name" value="FAD-bd_PCMH"/>
</dbReference>
<dbReference type="RefSeq" id="WP_344711300.1">
    <property type="nucleotide sequence ID" value="NZ_BAAAWH010000001.1"/>
</dbReference>
<dbReference type="PROSITE" id="PS51085">
    <property type="entry name" value="2FE2S_FER_2"/>
    <property type="match status" value="1"/>
</dbReference>
<protein>
    <submittedName>
        <fullName evidence="8">Xanthine dehydrogenase small subunit</fullName>
    </submittedName>
</protein>
<dbReference type="Gene3D" id="3.30.43.10">
    <property type="entry name" value="Uridine Diphospho-n-acetylenolpyruvylglucosamine Reductase, domain 2"/>
    <property type="match status" value="1"/>
</dbReference>
<evidence type="ECO:0000313" key="9">
    <source>
        <dbReference type="Proteomes" id="UP001589611"/>
    </source>
</evidence>
<keyword evidence="3" id="KW-0274">FAD</keyword>
<dbReference type="InterPro" id="IPR012175">
    <property type="entry name" value="Xanth_DH_ssu_bac"/>
</dbReference>
<evidence type="ECO:0000256" key="3">
    <source>
        <dbReference type="ARBA" id="ARBA00022827"/>
    </source>
</evidence>
<dbReference type="PIRSF" id="PIRSF036557">
    <property type="entry name" value="XdhA_RC"/>
    <property type="match status" value="1"/>
</dbReference>
<proteinExistence type="predicted"/>
<dbReference type="InterPro" id="IPR036010">
    <property type="entry name" value="2Fe-2S_ferredoxin-like_sf"/>
</dbReference>
<organism evidence="8 9">
    <name type="scientific">Microbacterium terregens</name>
    <dbReference type="NCBI Taxonomy" id="69363"/>
    <lineage>
        <taxon>Bacteria</taxon>
        <taxon>Bacillati</taxon>
        <taxon>Actinomycetota</taxon>
        <taxon>Actinomycetes</taxon>
        <taxon>Micrococcales</taxon>
        <taxon>Microbacteriaceae</taxon>
        <taxon>Microbacterium</taxon>
    </lineage>
</organism>
<evidence type="ECO:0000313" key="8">
    <source>
        <dbReference type="EMBL" id="MFB9644598.1"/>
    </source>
</evidence>
<feature type="domain" description="FAD-binding PCMH-type" evidence="7">
    <location>
        <begin position="200"/>
        <end position="373"/>
    </location>
</feature>
<dbReference type="Pfam" id="PF01799">
    <property type="entry name" value="Fer2_2"/>
    <property type="match status" value="1"/>
</dbReference>
<dbReference type="InterPro" id="IPR006058">
    <property type="entry name" value="2Fe2S_fd_BS"/>
</dbReference>
<dbReference type="SMART" id="SM01092">
    <property type="entry name" value="CO_deh_flav_C"/>
    <property type="match status" value="1"/>
</dbReference>
<evidence type="ECO:0000259" key="7">
    <source>
        <dbReference type="PROSITE" id="PS51387"/>
    </source>
</evidence>